<dbReference type="Pfam" id="PF07103">
    <property type="entry name" value="DUF1365"/>
    <property type="match status" value="1"/>
</dbReference>
<accession>A0ABV3FTY3</accession>
<dbReference type="Proteomes" id="UP001551695">
    <property type="component" value="Unassembled WGS sequence"/>
</dbReference>
<evidence type="ECO:0000313" key="2">
    <source>
        <dbReference type="Proteomes" id="UP001551695"/>
    </source>
</evidence>
<dbReference type="InterPro" id="IPR010775">
    <property type="entry name" value="DUF1365"/>
</dbReference>
<keyword evidence="2" id="KW-1185">Reference proteome</keyword>
<dbReference type="RefSeq" id="WP_357784035.1">
    <property type="nucleotide sequence ID" value="NZ_JBFAKC010000006.1"/>
</dbReference>
<protein>
    <submittedName>
        <fullName evidence="1">DUF1365 domain-containing protein</fullName>
    </submittedName>
</protein>
<name>A0ABV3FTY3_9NOCA</name>
<dbReference type="EMBL" id="JBFAKC010000006">
    <property type="protein sequence ID" value="MEV0708879.1"/>
    <property type="molecule type" value="Genomic_DNA"/>
</dbReference>
<sequence length="240" mass="27524">MNARIVRTRIHHARMAPLRHEFRYRSYSWLVDLDDMPRLPGLLRPFADFRAADHLGDPDLSLRRNVDDYLAEHGIGLRGGRVLMLANARVLGHVFNPLTLYWCRDETGTPVCVIAEVHNTYGGRHRYLLRPDEDGRARTEKQFYVSPFNEISGEYRMRVPEPDDELRVSIVLEYGAPIFAASMTGRCRPATLPTILRAIIAVPLAPLMVSARIRWQGVRLWARRLPVVARTPVSPQEPLR</sequence>
<dbReference type="PANTHER" id="PTHR33973">
    <property type="entry name" value="OS07G0153300 PROTEIN"/>
    <property type="match status" value="1"/>
</dbReference>
<reference evidence="1 2" key="1">
    <citation type="submission" date="2024-06" db="EMBL/GenBank/DDBJ databases">
        <title>The Natural Products Discovery Center: Release of the First 8490 Sequenced Strains for Exploring Actinobacteria Biosynthetic Diversity.</title>
        <authorList>
            <person name="Kalkreuter E."/>
            <person name="Kautsar S.A."/>
            <person name="Yang D."/>
            <person name="Bader C.D."/>
            <person name="Teijaro C.N."/>
            <person name="Fluegel L."/>
            <person name="Davis C.M."/>
            <person name="Simpson J.R."/>
            <person name="Lauterbach L."/>
            <person name="Steele A.D."/>
            <person name="Gui C."/>
            <person name="Meng S."/>
            <person name="Li G."/>
            <person name="Viehrig K."/>
            <person name="Ye F."/>
            <person name="Su P."/>
            <person name="Kiefer A.F."/>
            <person name="Nichols A."/>
            <person name="Cepeda A.J."/>
            <person name="Yan W."/>
            <person name="Fan B."/>
            <person name="Jiang Y."/>
            <person name="Adhikari A."/>
            <person name="Zheng C.-J."/>
            <person name="Schuster L."/>
            <person name="Cowan T.M."/>
            <person name="Smanski M.J."/>
            <person name="Chevrette M.G."/>
            <person name="De Carvalho L.P.S."/>
            <person name="Shen B."/>
        </authorList>
    </citation>
    <scope>NUCLEOTIDE SEQUENCE [LARGE SCALE GENOMIC DNA]</scope>
    <source>
        <strain evidence="1 2">NPDC050403</strain>
    </source>
</reference>
<comment type="caution">
    <text evidence="1">The sequence shown here is derived from an EMBL/GenBank/DDBJ whole genome shotgun (WGS) entry which is preliminary data.</text>
</comment>
<proteinExistence type="predicted"/>
<dbReference type="PANTHER" id="PTHR33973:SF4">
    <property type="entry name" value="OS07G0153300 PROTEIN"/>
    <property type="match status" value="1"/>
</dbReference>
<gene>
    <name evidence="1" type="ORF">AB0I48_15070</name>
</gene>
<evidence type="ECO:0000313" key="1">
    <source>
        <dbReference type="EMBL" id="MEV0708879.1"/>
    </source>
</evidence>
<organism evidence="1 2">
    <name type="scientific">Nocardia aurea</name>
    <dbReference type="NCBI Taxonomy" id="2144174"/>
    <lineage>
        <taxon>Bacteria</taxon>
        <taxon>Bacillati</taxon>
        <taxon>Actinomycetota</taxon>
        <taxon>Actinomycetes</taxon>
        <taxon>Mycobacteriales</taxon>
        <taxon>Nocardiaceae</taxon>
        <taxon>Nocardia</taxon>
    </lineage>
</organism>